<protein>
    <recommendedName>
        <fullName evidence="2">Alginate export domain-containing protein</fullName>
    </recommendedName>
</protein>
<sequence>MIAACMPMARWPGGGRCPSRRTRRSGASWAAPAGRSRRRTMPSLSRSGCFLGVSGLLALSPAARAEDVPEPREVPRYAAIRYLEDWADPQRRPGEDPFDRVKYVPLGEQVYLSFGGQHRLRYELTEGLDGPLPESVLFSRNLLHVDAHVGPLRAFVQVGGYYALGAPARDEPPGSDLFDVQQAFVEWSAASQKARFVARVGRQEMSLGSTRWVSTRDGTNVRQAFDLARLTVTGEGWNVEGFGGVVPQLQRGVLDDAPAWRNRFWGLYATVAVLPRKQLSFDAFYLGRDRPSVTYGEVEGREVRHMLGLRVFGETEGGFEYIGHALAQVGTVGDVPVLAWGLAGGLWQQLHFAPVRVGVRGDALSGDRRADDGRVSTFHAWFPNQTFFSALPLIYPSNLYEVHPLVQVDLDAVTLEAGSVFFFRQSVDDAVYTPPGGVLVSPSDSQARYTGAQLSLSLGYRATRHLMFNAEYSHVFAGPSLRAVTGRDVDFFGTWTTFTY</sequence>
<keyword evidence="4" id="KW-1185">Reference proteome</keyword>
<comment type="caution">
    <text evidence="3">The sequence shown here is derived from an EMBL/GenBank/DDBJ whole genome shotgun (WGS) entry which is preliminary data.</text>
</comment>
<proteinExistence type="predicted"/>
<dbReference type="InterPro" id="IPR025388">
    <property type="entry name" value="Alginate_export_dom"/>
</dbReference>
<dbReference type="Proteomes" id="UP000278907">
    <property type="component" value="Unassembled WGS sequence"/>
</dbReference>
<evidence type="ECO:0000313" key="3">
    <source>
        <dbReference type="EMBL" id="RKH95100.1"/>
    </source>
</evidence>
<name>A0ABX9Q8F4_9BACT</name>
<dbReference type="Pfam" id="PF13372">
    <property type="entry name" value="Alginate_exp"/>
    <property type="match status" value="1"/>
</dbReference>
<gene>
    <name evidence="3" type="ORF">D7Y13_32540</name>
</gene>
<dbReference type="EMBL" id="RAWI01000360">
    <property type="protein sequence ID" value="RKH95100.1"/>
    <property type="molecule type" value="Genomic_DNA"/>
</dbReference>
<feature type="region of interest" description="Disordered" evidence="1">
    <location>
        <begin position="14"/>
        <end position="42"/>
    </location>
</feature>
<accession>A0ABX9Q8F4</accession>
<evidence type="ECO:0000313" key="4">
    <source>
        <dbReference type="Proteomes" id="UP000278907"/>
    </source>
</evidence>
<feature type="domain" description="Alginate export" evidence="2">
    <location>
        <begin position="111"/>
        <end position="491"/>
    </location>
</feature>
<evidence type="ECO:0000259" key="2">
    <source>
        <dbReference type="Pfam" id="PF13372"/>
    </source>
</evidence>
<dbReference type="InterPro" id="IPR053728">
    <property type="entry name" value="Alginate_Permeability_Chnl"/>
</dbReference>
<organism evidence="3 4">
    <name type="scientific">Corallococcus praedator</name>
    <dbReference type="NCBI Taxonomy" id="2316724"/>
    <lineage>
        <taxon>Bacteria</taxon>
        <taxon>Pseudomonadati</taxon>
        <taxon>Myxococcota</taxon>
        <taxon>Myxococcia</taxon>
        <taxon>Myxococcales</taxon>
        <taxon>Cystobacterineae</taxon>
        <taxon>Myxococcaceae</taxon>
        <taxon>Corallococcus</taxon>
    </lineage>
</organism>
<evidence type="ECO:0000256" key="1">
    <source>
        <dbReference type="SAM" id="MobiDB-lite"/>
    </source>
</evidence>
<reference evidence="3 4" key="1">
    <citation type="submission" date="2018-09" db="EMBL/GenBank/DDBJ databases">
        <authorList>
            <person name="Livingstone P.G."/>
            <person name="Whitworth D.E."/>
        </authorList>
    </citation>
    <scope>NUCLEOTIDE SEQUENCE [LARGE SCALE GENOMIC DNA]</scope>
    <source>
        <strain evidence="3 4">CA031B</strain>
    </source>
</reference>
<dbReference type="Gene3D" id="2.40.160.100">
    <property type="match status" value="1"/>
</dbReference>